<evidence type="ECO:0000256" key="5">
    <source>
        <dbReference type="ARBA" id="ARBA00023136"/>
    </source>
</evidence>
<feature type="region of interest" description="Disordered" evidence="6">
    <location>
        <begin position="1"/>
        <end position="54"/>
    </location>
</feature>
<dbReference type="InterPro" id="IPR036259">
    <property type="entry name" value="MFS_trans_sf"/>
</dbReference>
<keyword evidence="9" id="KW-1185">Reference proteome</keyword>
<organism evidence="8 9">
    <name type="scientific">Calocera viscosa (strain TUFC12733)</name>
    <dbReference type="NCBI Taxonomy" id="1330018"/>
    <lineage>
        <taxon>Eukaryota</taxon>
        <taxon>Fungi</taxon>
        <taxon>Dikarya</taxon>
        <taxon>Basidiomycota</taxon>
        <taxon>Agaricomycotina</taxon>
        <taxon>Dacrymycetes</taxon>
        <taxon>Dacrymycetales</taxon>
        <taxon>Dacrymycetaceae</taxon>
        <taxon>Calocera</taxon>
    </lineage>
</organism>
<evidence type="ECO:0000256" key="2">
    <source>
        <dbReference type="ARBA" id="ARBA00022448"/>
    </source>
</evidence>
<dbReference type="OrthoDB" id="3018856at2759"/>
<keyword evidence="4 7" id="KW-1133">Transmembrane helix</keyword>
<evidence type="ECO:0000256" key="6">
    <source>
        <dbReference type="SAM" id="MobiDB-lite"/>
    </source>
</evidence>
<evidence type="ECO:0008006" key="10">
    <source>
        <dbReference type="Google" id="ProtNLM"/>
    </source>
</evidence>
<protein>
    <recommendedName>
        <fullName evidence="10">Major facilitator superfamily (MFS) profile domain-containing protein</fullName>
    </recommendedName>
</protein>
<dbReference type="GO" id="GO:0015174">
    <property type="term" value="F:basic amino acid transmembrane transporter activity"/>
    <property type="evidence" value="ECO:0007669"/>
    <property type="project" value="TreeGrafter"/>
</dbReference>
<evidence type="ECO:0000256" key="4">
    <source>
        <dbReference type="ARBA" id="ARBA00022989"/>
    </source>
</evidence>
<dbReference type="PANTHER" id="PTHR23501:SF191">
    <property type="entry name" value="VACUOLAR BASIC AMINO ACID TRANSPORTER 4"/>
    <property type="match status" value="1"/>
</dbReference>
<keyword evidence="5 7" id="KW-0472">Membrane</keyword>
<evidence type="ECO:0000256" key="7">
    <source>
        <dbReference type="SAM" id="Phobius"/>
    </source>
</evidence>
<dbReference type="GO" id="GO:0012505">
    <property type="term" value="C:endomembrane system"/>
    <property type="evidence" value="ECO:0007669"/>
    <property type="project" value="UniProtKB-SubCell"/>
</dbReference>
<dbReference type="AlphaFoldDB" id="A0A167J3Z4"/>
<reference evidence="8 9" key="1">
    <citation type="journal article" date="2016" name="Mol. Biol. Evol.">
        <title>Comparative Genomics of Early-Diverging Mushroom-Forming Fungi Provides Insights into the Origins of Lignocellulose Decay Capabilities.</title>
        <authorList>
            <person name="Nagy L.G."/>
            <person name="Riley R."/>
            <person name="Tritt A."/>
            <person name="Adam C."/>
            <person name="Daum C."/>
            <person name="Floudas D."/>
            <person name="Sun H."/>
            <person name="Yadav J.S."/>
            <person name="Pangilinan J."/>
            <person name="Larsson K.H."/>
            <person name="Matsuura K."/>
            <person name="Barry K."/>
            <person name="Labutti K."/>
            <person name="Kuo R."/>
            <person name="Ohm R.A."/>
            <person name="Bhattacharya S.S."/>
            <person name="Shirouzu T."/>
            <person name="Yoshinaga Y."/>
            <person name="Martin F.M."/>
            <person name="Grigoriev I.V."/>
            <person name="Hibbett D.S."/>
        </authorList>
    </citation>
    <scope>NUCLEOTIDE SEQUENCE [LARGE SCALE GENOMIC DNA]</scope>
    <source>
        <strain evidence="8 9">TUFC12733</strain>
    </source>
</reference>
<feature type="transmembrane region" description="Helical" evidence="7">
    <location>
        <begin position="58"/>
        <end position="84"/>
    </location>
</feature>
<dbReference type="GO" id="GO:0005886">
    <property type="term" value="C:plasma membrane"/>
    <property type="evidence" value="ECO:0007669"/>
    <property type="project" value="TreeGrafter"/>
</dbReference>
<evidence type="ECO:0000313" key="8">
    <source>
        <dbReference type="EMBL" id="KZO93225.1"/>
    </source>
</evidence>
<dbReference type="SUPFAM" id="SSF103473">
    <property type="entry name" value="MFS general substrate transporter"/>
    <property type="match status" value="1"/>
</dbReference>
<proteinExistence type="predicted"/>
<evidence type="ECO:0000256" key="1">
    <source>
        <dbReference type="ARBA" id="ARBA00004127"/>
    </source>
</evidence>
<dbReference type="EMBL" id="KV417303">
    <property type="protein sequence ID" value="KZO93225.1"/>
    <property type="molecule type" value="Genomic_DNA"/>
</dbReference>
<dbReference type="PANTHER" id="PTHR23501">
    <property type="entry name" value="MAJOR FACILITATOR SUPERFAMILY"/>
    <property type="match status" value="1"/>
</dbReference>
<evidence type="ECO:0000313" key="9">
    <source>
        <dbReference type="Proteomes" id="UP000076738"/>
    </source>
</evidence>
<dbReference type="GO" id="GO:0000329">
    <property type="term" value="C:fungal-type vacuole membrane"/>
    <property type="evidence" value="ECO:0007669"/>
    <property type="project" value="TreeGrafter"/>
</dbReference>
<sequence length="124" mass="13174">MTASPRSATERQPLLPSEFPAPSPPPESGESDPTPLPSGIQTPSKDTPPVNQPSGTDLAWVLTGLWSAVFLGALDGTIVATLLTPIGSYFNKAHEASYLGTSYLLSVCCFTPLVRPLRRPFNAH</sequence>
<dbReference type="Proteomes" id="UP000076738">
    <property type="component" value="Unassembled WGS sequence"/>
</dbReference>
<evidence type="ECO:0000256" key="3">
    <source>
        <dbReference type="ARBA" id="ARBA00022692"/>
    </source>
</evidence>
<accession>A0A167J3Z4</accession>
<keyword evidence="2" id="KW-0813">Transport</keyword>
<gene>
    <name evidence="8" type="ORF">CALVIDRAFT_261066</name>
</gene>
<keyword evidence="3 7" id="KW-0812">Transmembrane</keyword>
<feature type="transmembrane region" description="Helical" evidence="7">
    <location>
        <begin position="96"/>
        <end position="114"/>
    </location>
</feature>
<comment type="subcellular location">
    <subcellularLocation>
        <location evidence="1">Endomembrane system</location>
        <topology evidence="1">Multi-pass membrane protein</topology>
    </subcellularLocation>
</comment>
<name>A0A167J3Z4_CALVF</name>